<evidence type="ECO:0000313" key="5">
    <source>
        <dbReference type="Proteomes" id="UP000054314"/>
    </source>
</evidence>
<dbReference type="GO" id="GO:0008233">
    <property type="term" value="F:peptidase activity"/>
    <property type="evidence" value="ECO:0007669"/>
    <property type="project" value="InterPro"/>
</dbReference>
<sequence>MHATPRPRPLGPTRLASGVALATGVALLLACTTAEPAPPPPPEAAPVVERPTPAPSPVTPEPEPEPEPEPGLDLTQHSTTDPASPWVVVNKRNPVDPPTFAPDDLVDVAGVRLREIVVPDLEQMLAAAADDGVRLLPRSGYRSYDEQRAARAAIEARRGFAHAERYSARPGHSEHQTGLALDIDSASTPSCNLQTCFATTPEGRWLADNATDHGFLVRYTPENSDVVGFAAEPWHLRWVGHELTAWMVDEGHTTLEEVFDVPGGPDYPD</sequence>
<evidence type="ECO:0000256" key="1">
    <source>
        <dbReference type="SAM" id="MobiDB-lite"/>
    </source>
</evidence>
<feature type="signal peptide" evidence="2">
    <location>
        <begin position="1"/>
        <end position="36"/>
    </location>
</feature>
<dbReference type="CDD" id="cd14852">
    <property type="entry name" value="LD-carboxypeptidase"/>
    <property type="match status" value="1"/>
</dbReference>
<feature type="chain" id="PRO_5001967623" evidence="2">
    <location>
        <begin position="37"/>
        <end position="269"/>
    </location>
</feature>
<organism evidence="4 5">
    <name type="scientific">Cellulomonas bogoriensis 69B4 = DSM 16987</name>
    <dbReference type="NCBI Taxonomy" id="1386082"/>
    <lineage>
        <taxon>Bacteria</taxon>
        <taxon>Bacillati</taxon>
        <taxon>Actinomycetota</taxon>
        <taxon>Actinomycetes</taxon>
        <taxon>Micrococcales</taxon>
        <taxon>Cellulomonadaceae</taxon>
        <taxon>Cellulomonas</taxon>
    </lineage>
</organism>
<evidence type="ECO:0000259" key="3">
    <source>
        <dbReference type="Pfam" id="PF02557"/>
    </source>
</evidence>
<dbReference type="Gene3D" id="3.30.1380.10">
    <property type="match status" value="1"/>
</dbReference>
<feature type="region of interest" description="Disordered" evidence="1">
    <location>
        <begin position="33"/>
        <end position="86"/>
    </location>
</feature>
<dbReference type="AlphaFoldDB" id="A0A0A0BXW0"/>
<dbReference type="PANTHER" id="PTHR34385">
    <property type="entry name" value="D-ALANYL-D-ALANINE CARBOXYPEPTIDASE"/>
    <property type="match status" value="1"/>
</dbReference>
<keyword evidence="2" id="KW-0732">Signal</keyword>
<dbReference type="InterPro" id="IPR009045">
    <property type="entry name" value="Zn_M74/Hedgehog-like"/>
</dbReference>
<keyword evidence="5" id="KW-1185">Reference proteome</keyword>
<dbReference type="EMBL" id="AXCZ01000101">
    <property type="protein sequence ID" value="KGM12029.1"/>
    <property type="molecule type" value="Genomic_DNA"/>
</dbReference>
<dbReference type="GO" id="GO:0006508">
    <property type="term" value="P:proteolysis"/>
    <property type="evidence" value="ECO:0007669"/>
    <property type="project" value="InterPro"/>
</dbReference>
<dbReference type="OrthoDB" id="9792074at2"/>
<dbReference type="Pfam" id="PF02557">
    <property type="entry name" value="VanY"/>
    <property type="match status" value="1"/>
</dbReference>
<reference evidence="4 5" key="1">
    <citation type="submission" date="2013-08" db="EMBL/GenBank/DDBJ databases">
        <title>Genome sequencing of Cellulomonas bogoriensis 69B4.</title>
        <authorList>
            <person name="Chen F."/>
            <person name="Li Y."/>
            <person name="Wang G."/>
        </authorList>
    </citation>
    <scope>NUCLEOTIDE SEQUENCE [LARGE SCALE GENOMIC DNA]</scope>
    <source>
        <strain evidence="4 5">69B4</strain>
    </source>
</reference>
<dbReference type="Proteomes" id="UP000054314">
    <property type="component" value="Unassembled WGS sequence"/>
</dbReference>
<dbReference type="InterPro" id="IPR003709">
    <property type="entry name" value="VanY-like_core_dom"/>
</dbReference>
<evidence type="ECO:0000313" key="4">
    <source>
        <dbReference type="EMBL" id="KGM12029.1"/>
    </source>
</evidence>
<dbReference type="InterPro" id="IPR052179">
    <property type="entry name" value="DD-CPase-like"/>
</dbReference>
<dbReference type="SUPFAM" id="SSF55166">
    <property type="entry name" value="Hedgehog/DD-peptidase"/>
    <property type="match status" value="1"/>
</dbReference>
<gene>
    <name evidence="4" type="ORF">N869_02190</name>
</gene>
<proteinExistence type="predicted"/>
<dbReference type="PROSITE" id="PS51257">
    <property type="entry name" value="PROKAR_LIPOPROTEIN"/>
    <property type="match status" value="1"/>
</dbReference>
<feature type="domain" description="D-alanyl-D-alanine carboxypeptidase-like core" evidence="3">
    <location>
        <begin position="112"/>
        <end position="240"/>
    </location>
</feature>
<dbReference type="InterPro" id="IPR058193">
    <property type="entry name" value="VanY/YodJ_core_dom"/>
</dbReference>
<dbReference type="PANTHER" id="PTHR34385:SF1">
    <property type="entry name" value="PEPTIDOGLYCAN L-ALANYL-D-GLUTAMATE ENDOPEPTIDASE CWLK"/>
    <property type="match status" value="1"/>
</dbReference>
<accession>A0A0A0BXW0</accession>
<evidence type="ECO:0000256" key="2">
    <source>
        <dbReference type="SAM" id="SignalP"/>
    </source>
</evidence>
<dbReference type="RefSeq" id="WP_052105344.1">
    <property type="nucleotide sequence ID" value="NZ_AXCZ01000101.1"/>
</dbReference>
<comment type="caution">
    <text evidence="4">The sequence shown here is derived from an EMBL/GenBank/DDBJ whole genome shotgun (WGS) entry which is preliminary data.</text>
</comment>
<protein>
    <submittedName>
        <fullName evidence="4">Peptidase M15</fullName>
    </submittedName>
</protein>
<feature type="compositionally biased region" description="Pro residues" evidence="1">
    <location>
        <begin position="52"/>
        <end position="61"/>
    </location>
</feature>
<name>A0A0A0BXW0_9CELL</name>